<comment type="caution">
    <text evidence="1">The sequence shown here is derived from an EMBL/GenBank/DDBJ whole genome shotgun (WGS) entry which is preliminary data.</text>
</comment>
<dbReference type="PIRSF" id="PIRSF027386">
    <property type="entry name" value="UCP027386_ABC_sbc_TM0202"/>
    <property type="match status" value="1"/>
</dbReference>
<evidence type="ECO:0000313" key="2">
    <source>
        <dbReference type="Proteomes" id="UP001576776"/>
    </source>
</evidence>
<dbReference type="RefSeq" id="WP_413258876.1">
    <property type="nucleotide sequence ID" value="NZ_JBHFNS010000073.1"/>
</dbReference>
<dbReference type="EMBL" id="JBHFNS010000073">
    <property type="protein sequence ID" value="MFB2937390.1"/>
    <property type="molecule type" value="Genomic_DNA"/>
</dbReference>
<gene>
    <name evidence="1" type="ORF">ACE1B6_19255</name>
</gene>
<keyword evidence="2" id="KW-1185">Reference proteome</keyword>
<dbReference type="Proteomes" id="UP001576776">
    <property type="component" value="Unassembled WGS sequence"/>
</dbReference>
<accession>A0ABV4YEX8</accession>
<dbReference type="InterPro" id="IPR027024">
    <property type="entry name" value="UCP027386_ABC_sbc_TM0202"/>
</dbReference>
<name>A0ABV4YEX8_9CYAN</name>
<sequence>MNLRSRRKFLSLMAASTGLSLTTYLASCRQESEISTNNTSPNSSPKLNSLGLGGSMIMIMLPLAYLLEKSQLREAVTEIKFSTFKNHDQLKGLIASQQVQISGTPTELSASLYQRNIPVQLLNVMIWGVFYVLSPQQNINSWQDLRGKKVLIPFKNSMLENIFRYLSVKAGLSPDRDVIIQSTQDFPQTVQLLLAKRADAALFSEPIATSAQLKGEQQGTPLYRVLNLQEEWAKVTGKKPKIPQAGTTALQSLVNDSPQIVQLIQTELRKSVDWIGQNPDAASELGAKYLELPPKVIQQALKFTPFEFKTAAEAKGELEFWYQCLAEENPKLFNGKLPDDRFYSS</sequence>
<dbReference type="Gene3D" id="3.40.190.10">
    <property type="entry name" value="Periplasmic binding protein-like II"/>
    <property type="match status" value="2"/>
</dbReference>
<dbReference type="Pfam" id="PF12974">
    <property type="entry name" value="Phosphonate-bd"/>
    <property type="match status" value="1"/>
</dbReference>
<protein>
    <submittedName>
        <fullName evidence="1">ABC transporter substrate-binding protein</fullName>
    </submittedName>
</protein>
<dbReference type="SUPFAM" id="SSF53850">
    <property type="entry name" value="Periplasmic binding protein-like II"/>
    <property type="match status" value="1"/>
</dbReference>
<dbReference type="PANTHER" id="PTHR30024">
    <property type="entry name" value="ALIPHATIC SULFONATES-BINDING PROTEIN-RELATED"/>
    <property type="match status" value="1"/>
</dbReference>
<reference evidence="1 2" key="1">
    <citation type="submission" date="2024-09" db="EMBL/GenBank/DDBJ databases">
        <title>Floridaenema gen nov. (Aerosakkonemataceae, Aerosakkonematales ord. nov., Cyanobacteria) from benthic tropical and subtropical fresh waters, with the description of four new species.</title>
        <authorList>
            <person name="Moretto J.A."/>
            <person name="Berthold D.E."/>
            <person name="Lefler F.W."/>
            <person name="Huang I.-S."/>
            <person name="Laughinghouse H. IV."/>
        </authorList>
    </citation>
    <scope>NUCLEOTIDE SEQUENCE [LARGE SCALE GENOMIC DNA]</scope>
    <source>
        <strain evidence="1 2">BLCC-F154</strain>
    </source>
</reference>
<proteinExistence type="predicted"/>
<dbReference type="PANTHER" id="PTHR30024:SF46">
    <property type="entry name" value="ABC TRANSPORTER, SUBSTRATE-BINDING LIPOPROTEIN"/>
    <property type="match status" value="1"/>
</dbReference>
<organism evidence="1 2">
    <name type="scientific">Floridaenema fluviatile BLCC-F154</name>
    <dbReference type="NCBI Taxonomy" id="3153640"/>
    <lineage>
        <taxon>Bacteria</taxon>
        <taxon>Bacillati</taxon>
        <taxon>Cyanobacteriota</taxon>
        <taxon>Cyanophyceae</taxon>
        <taxon>Oscillatoriophycideae</taxon>
        <taxon>Aerosakkonematales</taxon>
        <taxon>Aerosakkonemataceae</taxon>
        <taxon>Floridanema</taxon>
        <taxon>Floridanema fluviatile</taxon>
    </lineage>
</organism>
<evidence type="ECO:0000313" key="1">
    <source>
        <dbReference type="EMBL" id="MFB2937390.1"/>
    </source>
</evidence>